<keyword evidence="2" id="KW-1185">Reference proteome</keyword>
<evidence type="ECO:0000313" key="2">
    <source>
        <dbReference type="Proteomes" id="UP000027987"/>
    </source>
</evidence>
<dbReference type="Proteomes" id="UP000027987">
    <property type="component" value="Chromosome"/>
</dbReference>
<proteinExistence type="predicted"/>
<gene>
    <name evidence="1" type="ORF">HY57_10215</name>
</gene>
<dbReference type="HOGENOM" id="CLU_725040_0_0_6"/>
<sequence length="388" mass="44309">MGVQRDRINVGISVFAVAGAHLWASGLNQNLAFLVMLLRQSKRVGRIVLLNGGDLPELPEGLDLGIPDVPMVKPEEVTYELDLVIEMGAQLSLEWLRHVRALGTKIVTFFVGHTFSDLAEAPMFRQHVGHIFNQTPRHEIWTLPHHMKTSGALLRTLGRVPVHAVPHIWAPTFIERRMRDLQTTGYEFGFRPTSLQKEGRGWRAAIFEPNISVVKNCTIPMLVCEQAYRTDAASIDLMMVMNTFHMKEHPTFNRFATNLDLTRHARASYEPRMDFVDCMARHSMNAVVSHHWECDMNYLYYDALFGGYPLVHNSRFLREHNAGFYYPEFDARAGGACLVDARRYDANYWGDYTAKANQLLQYVSPMREANIQAFMQRIDALLDRAEAA</sequence>
<dbReference type="Pfam" id="PF10933">
    <property type="entry name" value="DUF2827"/>
    <property type="match status" value="1"/>
</dbReference>
<protein>
    <recommendedName>
        <fullName evidence="3">DUF2827 domain-containing protein</fullName>
    </recommendedName>
</protein>
<dbReference type="EMBL" id="CP008884">
    <property type="protein sequence ID" value="AIF47612.1"/>
    <property type="molecule type" value="Genomic_DNA"/>
</dbReference>
<reference evidence="1 2" key="1">
    <citation type="submission" date="2014-07" db="EMBL/GenBank/DDBJ databases">
        <title>Complete Genome Sequence of Dyella japonica Strain A8 Isolated from Malaysian Tropical Soil.</title>
        <authorList>
            <person name="Hui R.K.H."/>
            <person name="Chen J.-W."/>
            <person name="Chan K.-G."/>
            <person name="Leung F.C.C."/>
        </authorList>
    </citation>
    <scope>NUCLEOTIDE SEQUENCE [LARGE SCALE GENOMIC DNA]</scope>
    <source>
        <strain evidence="1 2">A8</strain>
    </source>
</reference>
<evidence type="ECO:0000313" key="1">
    <source>
        <dbReference type="EMBL" id="AIF47612.1"/>
    </source>
</evidence>
<dbReference type="STRING" id="1217721.HY57_10215"/>
<dbReference type="InterPro" id="IPR021234">
    <property type="entry name" value="DUF2827"/>
</dbReference>
<evidence type="ECO:0008006" key="3">
    <source>
        <dbReference type="Google" id="ProtNLM"/>
    </source>
</evidence>
<organism evidence="1 2">
    <name type="scientific">Dyella japonica A8</name>
    <dbReference type="NCBI Taxonomy" id="1217721"/>
    <lineage>
        <taxon>Bacteria</taxon>
        <taxon>Pseudomonadati</taxon>
        <taxon>Pseudomonadota</taxon>
        <taxon>Gammaproteobacteria</taxon>
        <taxon>Lysobacterales</taxon>
        <taxon>Rhodanobacteraceae</taxon>
        <taxon>Dyella</taxon>
    </lineage>
</organism>
<dbReference type="KEGG" id="dja:HY57_10215"/>
<accession>A0A075K1M8</accession>
<name>A0A075K1M8_9GAMM</name>
<dbReference type="PATRIC" id="fig|1217721.7.peg.2113"/>
<dbReference type="AlphaFoldDB" id="A0A075K1M8"/>